<name>A0A222JQ51_RHIML</name>
<gene>
    <name evidence="1" type="ORF">GHK53_28300</name>
</gene>
<comment type="caution">
    <text evidence="1">The sequence shown here is derived from an EMBL/GenBank/DDBJ whole genome shotgun (WGS) entry which is preliminary data.</text>
</comment>
<evidence type="ECO:0000313" key="2">
    <source>
        <dbReference type="Proteomes" id="UP000429484"/>
    </source>
</evidence>
<protein>
    <submittedName>
        <fullName evidence="1">Uncharacterized protein</fullName>
    </submittedName>
</protein>
<dbReference type="AlphaFoldDB" id="A0A222JQ51"/>
<accession>A0A222JQ51</accession>
<dbReference type="Proteomes" id="UP000429484">
    <property type="component" value="Unassembled WGS sequence"/>
</dbReference>
<reference evidence="1 2" key="1">
    <citation type="journal article" date="2013" name="Genome Biol.">
        <title>Comparative genomics of the core and accessory genomes of 48 Sinorhizobium strains comprising five genospecies.</title>
        <authorList>
            <person name="Sugawara M."/>
            <person name="Epstein B."/>
            <person name="Badgley B.D."/>
            <person name="Unno T."/>
            <person name="Xu L."/>
            <person name="Reese J."/>
            <person name="Gyaneshwar P."/>
            <person name="Denny R."/>
            <person name="Mudge J."/>
            <person name="Bharti A.K."/>
            <person name="Farmer A.D."/>
            <person name="May G.D."/>
            <person name="Woodward J.E."/>
            <person name="Medigue C."/>
            <person name="Vallenet D."/>
            <person name="Lajus A."/>
            <person name="Rouy Z."/>
            <person name="Martinez-Vaz B."/>
            <person name="Tiffin P."/>
            <person name="Young N.D."/>
            <person name="Sadowsky M.J."/>
        </authorList>
    </citation>
    <scope>NUCLEOTIDE SEQUENCE [LARGE SCALE GENOMIC DNA]</scope>
    <source>
        <strain evidence="1 2">N6B1</strain>
    </source>
</reference>
<organism evidence="1 2">
    <name type="scientific">Rhizobium meliloti</name>
    <name type="common">Ensifer meliloti</name>
    <name type="synonym">Sinorhizobium meliloti</name>
    <dbReference type="NCBI Taxonomy" id="382"/>
    <lineage>
        <taxon>Bacteria</taxon>
        <taxon>Pseudomonadati</taxon>
        <taxon>Pseudomonadota</taxon>
        <taxon>Alphaproteobacteria</taxon>
        <taxon>Hyphomicrobiales</taxon>
        <taxon>Rhizobiaceae</taxon>
        <taxon>Sinorhizobium/Ensifer group</taxon>
        <taxon>Sinorhizobium</taxon>
    </lineage>
</organism>
<dbReference type="EMBL" id="WISR01000226">
    <property type="protein sequence ID" value="MQW36573.1"/>
    <property type="molecule type" value="Genomic_DNA"/>
</dbReference>
<evidence type="ECO:0000313" key="1">
    <source>
        <dbReference type="EMBL" id="MQW36573.1"/>
    </source>
</evidence>
<proteinExistence type="predicted"/>
<sequence>MSAVLPPGVLRLGQDEHRRLVISRGLFPTATVPSDSVRRLAFLRDGAYTIFIIGSFPRAPMAGRSSRFRPNGGDCAMRSDIHVNPISPYDLDVIDSVFRAELRKRKLSRCSEEAEQLAAKLISLYQAGRRDAHELAAAVAVAAKATDISVDSSSQQHKSGTSC</sequence>